<evidence type="ECO:0000313" key="2">
    <source>
        <dbReference type="Proteomes" id="UP000005945"/>
    </source>
</evidence>
<comment type="caution">
    <text evidence="1">The sequence shown here is derived from an EMBL/GenBank/DDBJ whole genome shotgun (WGS) entry which is preliminary data.</text>
</comment>
<proteinExistence type="predicted"/>
<protein>
    <submittedName>
        <fullName evidence="1">Uncharacterized protein</fullName>
    </submittedName>
</protein>
<reference evidence="1 2" key="1">
    <citation type="submission" date="2007-09" db="EMBL/GenBank/DDBJ databases">
        <title>Draft genome sequence of Faecalibacterium prausnitzii M21/2.</title>
        <authorList>
            <person name="Sudarsanam P."/>
            <person name="Ley R."/>
            <person name="Guruge J."/>
            <person name="Turnbaugh P.J."/>
            <person name="Mahowald M."/>
            <person name="Liep D."/>
            <person name="Gordon J."/>
        </authorList>
    </citation>
    <scope>NUCLEOTIDE SEQUENCE [LARGE SCALE GENOMIC DNA]</scope>
    <source>
        <strain evidence="1 2">M21/2</strain>
    </source>
</reference>
<dbReference type="HOGENOM" id="CLU_3328126_0_0_9"/>
<evidence type="ECO:0000313" key="1">
    <source>
        <dbReference type="EMBL" id="EDP23145.1"/>
    </source>
</evidence>
<organism evidence="1 2">
    <name type="scientific">Faecalibacterium prausnitzii M21/2</name>
    <dbReference type="NCBI Taxonomy" id="411485"/>
    <lineage>
        <taxon>Bacteria</taxon>
        <taxon>Bacillati</taxon>
        <taxon>Bacillota</taxon>
        <taxon>Clostridia</taxon>
        <taxon>Eubacteriales</taxon>
        <taxon>Oscillospiraceae</taxon>
        <taxon>Faecalibacterium</taxon>
    </lineage>
</organism>
<dbReference type="EMBL" id="ABED02000008">
    <property type="protein sequence ID" value="EDP23145.1"/>
    <property type="molecule type" value="Genomic_DNA"/>
</dbReference>
<gene>
    <name evidence="1" type="ORF">FAEPRAM212_00033</name>
</gene>
<accession>A8S607</accession>
<sequence>MVSLPCAVAVPVYFIRIPRSTPGCKGRRVKNVYCNSTF</sequence>
<reference evidence="1 2" key="2">
    <citation type="submission" date="2007-09" db="EMBL/GenBank/DDBJ databases">
        <authorList>
            <person name="Fulton L."/>
            <person name="Clifton S."/>
            <person name="Fulton B."/>
            <person name="Xu J."/>
            <person name="Minx P."/>
            <person name="Pepin K.H."/>
            <person name="Johnson M."/>
            <person name="Thiruvilangam P."/>
            <person name="Bhonagiri V."/>
            <person name="Nash W.E."/>
            <person name="Mardis E.R."/>
            <person name="Wilson R.K."/>
        </authorList>
    </citation>
    <scope>NUCLEOTIDE SEQUENCE [LARGE SCALE GENOMIC DNA]</scope>
    <source>
        <strain evidence="1 2">M21/2</strain>
    </source>
</reference>
<dbReference type="Proteomes" id="UP000005945">
    <property type="component" value="Unassembled WGS sequence"/>
</dbReference>
<name>A8S607_9FIRM</name>
<dbReference type="AlphaFoldDB" id="A8S607"/>